<protein>
    <submittedName>
        <fullName evidence="6">Putative aspartate aminotransferase (Transaminase A ASPAT)</fullName>
        <ecNumber evidence="6">2.6.1.1</ecNumber>
    </submittedName>
</protein>
<reference evidence="6 7" key="1">
    <citation type="journal article" date="2008" name="PLoS ONE">
        <title>Genome sequence of the saprophyte Leptospira biflexa provides insights into the evolution of Leptospira and the pathogenesis of leptospirosis.</title>
        <authorList>
            <person name="Picardeau M."/>
            <person name="Bulach D.M."/>
            <person name="Bouchier C."/>
            <person name="Zuerner R.L."/>
            <person name="Zidane N."/>
            <person name="Wilson P.J."/>
            <person name="Creno S."/>
            <person name="Kuczek E.S."/>
            <person name="Bommezzadri S."/>
            <person name="Davis J.C."/>
            <person name="McGrath A."/>
            <person name="Johnson M.J."/>
            <person name="Boursaux-Eude C."/>
            <person name="Seemann T."/>
            <person name="Rouy Z."/>
            <person name="Coppel R.L."/>
            <person name="Rood J.I."/>
            <person name="Lajus A."/>
            <person name="Davies J.K."/>
            <person name="Medigue C."/>
            <person name="Adler B."/>
        </authorList>
    </citation>
    <scope>NUCLEOTIDE SEQUENCE [LARGE SCALE GENOMIC DNA]</scope>
    <source>
        <strain evidence="7">Patoc 1 / ATCC 23582 / Paris</strain>
    </source>
</reference>
<evidence type="ECO:0000256" key="4">
    <source>
        <dbReference type="ARBA" id="ARBA00022898"/>
    </source>
</evidence>
<evidence type="ECO:0000256" key="1">
    <source>
        <dbReference type="ARBA" id="ARBA00001933"/>
    </source>
</evidence>
<dbReference type="InterPro" id="IPR015421">
    <property type="entry name" value="PyrdxlP-dep_Trfase_major"/>
</dbReference>
<keyword evidence="4" id="KW-0663">Pyridoxal phosphate</keyword>
<dbReference type="GO" id="GO:0030170">
    <property type="term" value="F:pyridoxal phosphate binding"/>
    <property type="evidence" value="ECO:0007669"/>
    <property type="project" value="InterPro"/>
</dbReference>
<feature type="domain" description="Aminotransferase class I/classII large" evidence="5">
    <location>
        <begin position="54"/>
        <end position="388"/>
    </location>
</feature>
<keyword evidence="3 6" id="KW-0808">Transferase</keyword>
<dbReference type="InterPro" id="IPR015422">
    <property type="entry name" value="PyrdxlP-dep_Trfase_small"/>
</dbReference>
<evidence type="ECO:0000256" key="3">
    <source>
        <dbReference type="ARBA" id="ARBA00022679"/>
    </source>
</evidence>
<name>B0SPZ6_LEPBP</name>
<dbReference type="PANTHER" id="PTHR42790">
    <property type="entry name" value="AMINOTRANSFERASE"/>
    <property type="match status" value="1"/>
</dbReference>
<accession>B0SPZ6</accession>
<keyword evidence="7" id="KW-1185">Reference proteome</keyword>
<gene>
    <name evidence="6" type="ordered locus">LEPBI_I1454</name>
</gene>
<dbReference type="RefSeq" id="WP_012388441.1">
    <property type="nucleotide sequence ID" value="NC_010602.1"/>
</dbReference>
<evidence type="ECO:0000259" key="5">
    <source>
        <dbReference type="Pfam" id="PF00155"/>
    </source>
</evidence>
<dbReference type="SUPFAM" id="SSF53383">
    <property type="entry name" value="PLP-dependent transferases"/>
    <property type="match status" value="1"/>
</dbReference>
<dbReference type="STRING" id="456481.LEPBI_I1454"/>
<dbReference type="InterPro" id="IPR015424">
    <property type="entry name" value="PyrdxlP-dep_Trfase"/>
</dbReference>
<dbReference type="EMBL" id="CP000786">
    <property type="protein sequence ID" value="ABZ97562.1"/>
    <property type="molecule type" value="Genomic_DNA"/>
</dbReference>
<evidence type="ECO:0000313" key="7">
    <source>
        <dbReference type="Proteomes" id="UP000001847"/>
    </source>
</evidence>
<organism evidence="6 7">
    <name type="scientific">Leptospira biflexa serovar Patoc (strain Patoc 1 / ATCC 23582 / Paris)</name>
    <dbReference type="NCBI Taxonomy" id="456481"/>
    <lineage>
        <taxon>Bacteria</taxon>
        <taxon>Pseudomonadati</taxon>
        <taxon>Spirochaetota</taxon>
        <taxon>Spirochaetia</taxon>
        <taxon>Leptospirales</taxon>
        <taxon>Leptospiraceae</taxon>
        <taxon>Leptospira</taxon>
    </lineage>
</organism>
<dbReference type="InterPro" id="IPR004839">
    <property type="entry name" value="Aminotransferase_I/II_large"/>
</dbReference>
<dbReference type="AlphaFoldDB" id="B0SPZ6"/>
<sequence>MESNLTNLFLAKRTKHIRSSLIREILKITVKDSEFLSFAGGLPNPNLIERELLQKATEKTLISSAESALQYGDSTGVSELKQLILDTFVGMEGCDTNSICITHGSQQGLDILGKLFMEEDTNVLLEDPVYLGALQAFSPYQPKFFSLALEADGPSLSKLREILSSRRIHCFYTNPSYQNPSTITWTVEKRIAVAELLDEYEVILFEDEAYQFLDFSGTVYPSIASFRKNKDLTFVLGSFSKIISPGFRLGWVVVPNVYLEMFTRIKQGNDLNSNQFSQIVLLNLLSRFDFKEHCSKIQSYYHKQKQHLVDCLARYLPEVRFQNPQGGMFLWVEYPNVSEKEMMQHLMEKKVVMVPGNEFRLLDSDSAYFRMNFSFLQTVDMEEGVKRIASVYRDIIT</sequence>
<dbReference type="Gene3D" id="3.40.640.10">
    <property type="entry name" value="Type I PLP-dependent aspartate aminotransferase-like (Major domain)"/>
    <property type="match status" value="1"/>
</dbReference>
<dbReference type="Pfam" id="PF00155">
    <property type="entry name" value="Aminotran_1_2"/>
    <property type="match status" value="1"/>
</dbReference>
<dbReference type="Proteomes" id="UP000001847">
    <property type="component" value="Chromosome I"/>
</dbReference>
<comment type="cofactor">
    <cofactor evidence="1">
        <name>pyridoxal 5'-phosphate</name>
        <dbReference type="ChEBI" id="CHEBI:597326"/>
    </cofactor>
</comment>
<dbReference type="GO" id="GO:0004069">
    <property type="term" value="F:L-aspartate:2-oxoglutarate aminotransferase activity"/>
    <property type="evidence" value="ECO:0007669"/>
    <property type="project" value="UniProtKB-EC"/>
</dbReference>
<evidence type="ECO:0000313" key="6">
    <source>
        <dbReference type="EMBL" id="ABZ97562.1"/>
    </source>
</evidence>
<proteinExistence type="predicted"/>
<dbReference type="PANTHER" id="PTHR42790:SF19">
    <property type="entry name" value="KYNURENINE_ALPHA-AMINOADIPATE AMINOTRANSFERASE, MITOCHONDRIAL"/>
    <property type="match status" value="1"/>
</dbReference>
<dbReference type="HOGENOM" id="CLU_017584_0_6_12"/>
<dbReference type="OrthoDB" id="9802328at2"/>
<dbReference type="CDD" id="cd00609">
    <property type="entry name" value="AAT_like"/>
    <property type="match status" value="1"/>
</dbReference>
<dbReference type="Gene3D" id="3.90.1150.10">
    <property type="entry name" value="Aspartate Aminotransferase, domain 1"/>
    <property type="match status" value="1"/>
</dbReference>
<dbReference type="KEGG" id="lbi:LEPBI_I1454"/>
<dbReference type="EC" id="2.6.1.1" evidence="6"/>
<dbReference type="BioCyc" id="LBIF456481:LEPBI_RS07150-MONOMER"/>
<keyword evidence="2 6" id="KW-0032">Aminotransferase</keyword>
<dbReference type="InterPro" id="IPR050859">
    <property type="entry name" value="Class-I_PLP-dep_aminotransf"/>
</dbReference>
<evidence type="ECO:0000256" key="2">
    <source>
        <dbReference type="ARBA" id="ARBA00022576"/>
    </source>
</evidence>
<dbReference type="GO" id="GO:1901605">
    <property type="term" value="P:alpha-amino acid metabolic process"/>
    <property type="evidence" value="ECO:0007669"/>
    <property type="project" value="TreeGrafter"/>
</dbReference>